<organism evidence="3 4">
    <name type="scientific">Enterococcus phage SANTOR1</name>
    <dbReference type="NCBI Taxonomy" id="1871692"/>
    <lineage>
        <taxon>Viruses</taxon>
        <taxon>Duplodnaviria</taxon>
        <taxon>Heunggongvirae</taxon>
        <taxon>Uroviricota</taxon>
        <taxon>Caudoviricetes</taxon>
        <taxon>Efquatrovirus</taxon>
        <taxon>Efquatrovirus SANTOR1</taxon>
    </lineage>
</organism>
<name>A0A1B1PA26_9CAUD</name>
<dbReference type="RefSeq" id="YP_009284744.1">
    <property type="nucleotide sequence ID" value="NC_031051.1"/>
</dbReference>
<sequence>MELLRLKKNGKAPLVAGSFNGEDKAEVKKWVAEGGNYGILTGKLSGIAVIDIDTHNGVSGADNLKEFCEKYDIELPDTKTVMTPSGGLHLYYNLPEKYNDVQFIQNHKELEGVDFQTHGRYIVGWGSKLMQYEHVKNSLAPVPSNAINVKVKEVTDPHTGNSMTATTYDVPTGKTVKYEVIDNSPIADLPVKWFDIFTDKTIQKKNKKRARKWTANLLGDIIAGADEGGRNNWITQMIGKLFATGLEHEEVWVWSQYVNQIGCNPPLDGIELKRTYDSVKKREERRMAKDE</sequence>
<dbReference type="OrthoDB" id="5468at10239"/>
<dbReference type="Pfam" id="PF08708">
    <property type="entry name" value="PriCT_1"/>
    <property type="match status" value="1"/>
</dbReference>
<reference evidence="3 4" key="1">
    <citation type="submission" date="2016-05" db="EMBL/GenBank/DDBJ databases">
        <title>Draft genome sequence of an Enterococcus faecalis siphovirus isolated from raw domestic sewage.</title>
        <authorList>
            <person name="Santiago-Rodriguez T.M."/>
            <person name="Ly M."/>
            <person name="Pride D.T."/>
            <person name="Toranzos G.A."/>
        </authorList>
    </citation>
    <scope>NUCLEOTIDE SEQUENCE [LARGE SCALE GENOMIC DNA]</scope>
</reference>
<feature type="domain" description="Primase C-terminal 1" evidence="1">
    <location>
        <begin position="220"/>
        <end position="285"/>
    </location>
</feature>
<dbReference type="InterPro" id="IPR014820">
    <property type="entry name" value="PriCT_1"/>
</dbReference>
<dbReference type="Pfam" id="PF09250">
    <property type="entry name" value="Prim-Pol"/>
    <property type="match status" value="1"/>
</dbReference>
<keyword evidence="4" id="KW-1185">Reference proteome</keyword>
<evidence type="ECO:0000313" key="3">
    <source>
        <dbReference type="EMBL" id="ANT41012.1"/>
    </source>
</evidence>
<evidence type="ECO:0000259" key="2">
    <source>
        <dbReference type="SMART" id="SM00943"/>
    </source>
</evidence>
<gene>
    <name evidence="3" type="ORF">SANTOR1_0165</name>
</gene>
<proteinExistence type="predicted"/>
<dbReference type="GeneID" id="29061025"/>
<evidence type="ECO:0000259" key="1">
    <source>
        <dbReference type="SMART" id="SM00942"/>
    </source>
</evidence>
<evidence type="ECO:0000313" key="4">
    <source>
        <dbReference type="Proteomes" id="UP000202831"/>
    </source>
</evidence>
<dbReference type="SMART" id="SM00942">
    <property type="entry name" value="PriCT_1"/>
    <property type="match status" value="1"/>
</dbReference>
<dbReference type="SMART" id="SM00943">
    <property type="entry name" value="Prim-Pol"/>
    <property type="match status" value="1"/>
</dbReference>
<dbReference type="InterPro" id="IPR015330">
    <property type="entry name" value="DNA_primase/pol_bifunc_N"/>
</dbReference>
<feature type="domain" description="DNA primase/polymerase bifunctional N-terminal" evidence="2">
    <location>
        <begin position="3"/>
        <end position="147"/>
    </location>
</feature>
<dbReference type="KEGG" id="vg:29061025"/>
<accession>A0A1B1PA26</accession>
<evidence type="ECO:0008006" key="5">
    <source>
        <dbReference type="Google" id="ProtNLM"/>
    </source>
</evidence>
<dbReference type="CDD" id="cd04859">
    <property type="entry name" value="Prim_Pol"/>
    <property type="match status" value="1"/>
</dbReference>
<protein>
    <recommendedName>
        <fullName evidence="5">Bifunctional DNA primase/polymerase</fullName>
    </recommendedName>
</protein>
<dbReference type="SUPFAM" id="SSF56747">
    <property type="entry name" value="Prim-pol domain"/>
    <property type="match status" value="1"/>
</dbReference>
<dbReference type="EMBL" id="KX284704">
    <property type="protein sequence ID" value="ANT41012.1"/>
    <property type="molecule type" value="Genomic_DNA"/>
</dbReference>
<dbReference type="Proteomes" id="UP000202831">
    <property type="component" value="Segment"/>
</dbReference>
<dbReference type="Gene3D" id="3.30.2250.10">
    <property type="entry name" value="Bifunctional DNA primase/polymerase domain"/>
    <property type="match status" value="1"/>
</dbReference>